<name>A0ABY7JQM3_9FIRM</name>
<evidence type="ECO:0000313" key="1">
    <source>
        <dbReference type="EMBL" id="WAW15655.1"/>
    </source>
</evidence>
<sequence>MKKFLDIQSNLDALKPKKFEERIYSHKKDNEFVIPKVIPFKGINTDMLYIKDGRILFIKYMDTTEELFTLLDEELLEIMKEEHDLLFDKMKKNFPEISYNYVFVMPFIEEIEYKYGMDDFIDKHVIIGDKANSILKSTDILEDYLKDQVDEIIRTIFLQKICSEYFTITEKINTNKNLKKINYYKDDMEYKLSMMDENQIVDICSTNYGNHAIIGGANTGKTTLMLGRMIKLAKIYPHHKFLYLTYTKQQANYCKDLLDLMDIDIDNIELLTFSSFIFKLAKINNLVIDYQKLKNNYDKSFDNLMKQVDNSVKNKRMFKGIFISEAENFNESELVLIHEFLYSTKNIFNVSLCKAYNINNNLNIYKCRARAIEYEDETFLNTNYRQSQEIVEFTNSFCDKANSYIATMRTNLSSQVFAHTNALFKTNDDVNIIRVEDIDDQINAAIWEVEHLVNDLGYKYNEIAIIYPYNKKKLKNGKIIYFQYMLRKTLEDHNIQYIFAEDTVTNLTPKIGITISNIYTAKSLSFKAVIVCELEMLYNHKVEKNDQDYLVNDFVGDLNKVYTALTRAYEHLSIVLSYDREKSDIINIIESSKQS</sequence>
<gene>
    <name evidence="1" type="ORF">O0R46_04195</name>
</gene>
<evidence type="ECO:0000313" key="2">
    <source>
        <dbReference type="Proteomes" id="UP001164187"/>
    </source>
</evidence>
<dbReference type="SUPFAM" id="SSF52540">
    <property type="entry name" value="P-loop containing nucleoside triphosphate hydrolases"/>
    <property type="match status" value="1"/>
</dbReference>
<dbReference type="RefSeq" id="WP_269312332.1">
    <property type="nucleotide sequence ID" value="NZ_CP114052.1"/>
</dbReference>
<protein>
    <submittedName>
        <fullName evidence="1">AAA family ATPase</fullName>
    </submittedName>
</protein>
<reference evidence="1" key="1">
    <citation type="submission" date="2022-12" db="EMBL/GenBank/DDBJ databases">
        <title>Peptostreptococcus.</title>
        <authorList>
            <person name="Lee S.H."/>
        </authorList>
    </citation>
    <scope>NUCLEOTIDE SEQUENCE</scope>
    <source>
        <strain evidence="1">CBA3647</strain>
    </source>
</reference>
<dbReference type="PANTHER" id="PTHR11070:SF2">
    <property type="entry name" value="ATP-DEPENDENT DNA HELICASE SRS2"/>
    <property type="match status" value="1"/>
</dbReference>
<dbReference type="InterPro" id="IPR000212">
    <property type="entry name" value="DNA_helicase_UvrD/REP"/>
</dbReference>
<proteinExistence type="predicted"/>
<dbReference type="Gene3D" id="3.40.50.300">
    <property type="entry name" value="P-loop containing nucleotide triphosphate hydrolases"/>
    <property type="match status" value="2"/>
</dbReference>
<dbReference type="InterPro" id="IPR027417">
    <property type="entry name" value="P-loop_NTPase"/>
</dbReference>
<accession>A0ABY7JQM3</accession>
<dbReference type="PANTHER" id="PTHR11070">
    <property type="entry name" value="UVRD / RECB / PCRA DNA HELICASE FAMILY MEMBER"/>
    <property type="match status" value="1"/>
</dbReference>
<dbReference type="Proteomes" id="UP001164187">
    <property type="component" value="Chromosome"/>
</dbReference>
<dbReference type="EMBL" id="CP114052">
    <property type="protein sequence ID" value="WAW15655.1"/>
    <property type="molecule type" value="Genomic_DNA"/>
</dbReference>
<keyword evidence="2" id="KW-1185">Reference proteome</keyword>
<organism evidence="1 2">
    <name type="scientific">Peptostreptococcus equinus</name>
    <dbReference type="NCBI Taxonomy" id="3003601"/>
    <lineage>
        <taxon>Bacteria</taxon>
        <taxon>Bacillati</taxon>
        <taxon>Bacillota</taxon>
        <taxon>Clostridia</taxon>
        <taxon>Peptostreptococcales</taxon>
        <taxon>Peptostreptococcaceae</taxon>
        <taxon>Peptostreptococcus</taxon>
    </lineage>
</organism>